<reference evidence="1" key="2">
    <citation type="journal article" date="2015" name="Data Brief">
        <title>Shoot transcriptome of the giant reed, Arundo donax.</title>
        <authorList>
            <person name="Barrero R.A."/>
            <person name="Guerrero F.D."/>
            <person name="Moolhuijzen P."/>
            <person name="Goolsby J.A."/>
            <person name="Tidwell J."/>
            <person name="Bellgard S.E."/>
            <person name="Bellgard M.I."/>
        </authorList>
    </citation>
    <scope>NUCLEOTIDE SEQUENCE</scope>
    <source>
        <tissue evidence="1">Shoot tissue taken approximately 20 cm above the soil surface</tissue>
    </source>
</reference>
<accession>A0A0A8ZKC2</accession>
<dbReference type="PROSITE" id="PS51257">
    <property type="entry name" value="PROKAR_LIPOPROTEIN"/>
    <property type="match status" value="1"/>
</dbReference>
<proteinExistence type="predicted"/>
<dbReference type="AlphaFoldDB" id="A0A0A8ZKC2"/>
<evidence type="ECO:0000313" key="1">
    <source>
        <dbReference type="EMBL" id="JAD39261.1"/>
    </source>
</evidence>
<sequence length="38" mass="4412">MRSIFMKWDFQLLVATLFVTFYACNVGAYFQQGESISV</sequence>
<name>A0A0A8ZKC2_ARUDO</name>
<protein>
    <submittedName>
        <fullName evidence="1">Uncharacterized protein</fullName>
    </submittedName>
</protein>
<reference evidence="1" key="1">
    <citation type="submission" date="2014-09" db="EMBL/GenBank/DDBJ databases">
        <authorList>
            <person name="Magalhaes I.L.F."/>
            <person name="Oliveira U."/>
            <person name="Santos F.R."/>
            <person name="Vidigal T.H.D.A."/>
            <person name="Brescovit A.D."/>
            <person name="Santos A.J."/>
        </authorList>
    </citation>
    <scope>NUCLEOTIDE SEQUENCE</scope>
    <source>
        <tissue evidence="1">Shoot tissue taken approximately 20 cm above the soil surface</tissue>
    </source>
</reference>
<dbReference type="EMBL" id="GBRH01258634">
    <property type="protein sequence ID" value="JAD39261.1"/>
    <property type="molecule type" value="Transcribed_RNA"/>
</dbReference>
<organism evidence="1">
    <name type="scientific">Arundo donax</name>
    <name type="common">Giant reed</name>
    <name type="synonym">Donax arundinaceus</name>
    <dbReference type="NCBI Taxonomy" id="35708"/>
    <lineage>
        <taxon>Eukaryota</taxon>
        <taxon>Viridiplantae</taxon>
        <taxon>Streptophyta</taxon>
        <taxon>Embryophyta</taxon>
        <taxon>Tracheophyta</taxon>
        <taxon>Spermatophyta</taxon>
        <taxon>Magnoliopsida</taxon>
        <taxon>Liliopsida</taxon>
        <taxon>Poales</taxon>
        <taxon>Poaceae</taxon>
        <taxon>PACMAD clade</taxon>
        <taxon>Arundinoideae</taxon>
        <taxon>Arundineae</taxon>
        <taxon>Arundo</taxon>
    </lineage>
</organism>